<sequence>MSFFEDSKGESSHATSPEQVAHLRRILDTHANEPSNGKCPICGIRACPDWRYAYDQLAAAGQLMAEPERWLRPTGREGRR</sequence>
<proteinExistence type="predicted"/>
<comment type="caution">
    <text evidence="1">The sequence shown here is derived from an EMBL/GenBank/DDBJ whole genome shotgun (WGS) entry which is preliminary data.</text>
</comment>
<gene>
    <name evidence="1" type="ORF">Pfl04_24980</name>
</gene>
<evidence type="ECO:0000313" key="2">
    <source>
        <dbReference type="Proteomes" id="UP000653674"/>
    </source>
</evidence>
<protein>
    <submittedName>
        <fullName evidence="1">Uncharacterized protein</fullName>
    </submittedName>
</protein>
<organism evidence="1 2">
    <name type="scientific">Planosporangium flavigriseum</name>
    <dbReference type="NCBI Taxonomy" id="373681"/>
    <lineage>
        <taxon>Bacteria</taxon>
        <taxon>Bacillati</taxon>
        <taxon>Actinomycetota</taxon>
        <taxon>Actinomycetes</taxon>
        <taxon>Micromonosporales</taxon>
        <taxon>Micromonosporaceae</taxon>
        <taxon>Planosporangium</taxon>
    </lineage>
</organism>
<keyword evidence="2" id="KW-1185">Reference proteome</keyword>
<name>A0A8J3LUI9_9ACTN</name>
<evidence type="ECO:0000313" key="1">
    <source>
        <dbReference type="EMBL" id="GIG74094.1"/>
    </source>
</evidence>
<dbReference type="AlphaFoldDB" id="A0A8J3LUI9"/>
<accession>A0A8J3LUI9</accession>
<dbReference type="Proteomes" id="UP000653674">
    <property type="component" value="Unassembled WGS sequence"/>
</dbReference>
<dbReference type="EMBL" id="BONU01000014">
    <property type="protein sequence ID" value="GIG74094.1"/>
    <property type="molecule type" value="Genomic_DNA"/>
</dbReference>
<reference evidence="1" key="1">
    <citation type="submission" date="2021-01" db="EMBL/GenBank/DDBJ databases">
        <title>Whole genome shotgun sequence of Planosporangium flavigriseum NBRC 105377.</title>
        <authorList>
            <person name="Komaki H."/>
            <person name="Tamura T."/>
        </authorList>
    </citation>
    <scope>NUCLEOTIDE SEQUENCE</scope>
    <source>
        <strain evidence="1">NBRC 105377</strain>
    </source>
</reference>
<dbReference type="RefSeq" id="WP_168075278.1">
    <property type="nucleotide sequence ID" value="NZ_BAAAQJ010000019.1"/>
</dbReference>